<dbReference type="InterPro" id="IPR039532">
    <property type="entry name" value="TetR_C_Firmicutes"/>
</dbReference>
<evidence type="ECO:0000259" key="3">
    <source>
        <dbReference type="PROSITE" id="PS50977"/>
    </source>
</evidence>
<dbReference type="Pfam" id="PF00440">
    <property type="entry name" value="TetR_N"/>
    <property type="match status" value="1"/>
</dbReference>
<reference evidence="4 5" key="1">
    <citation type="submission" date="2019-12" db="EMBL/GenBank/DDBJ databases">
        <title>Paenibacillus sp. nov. sp. isolated from soil.</title>
        <authorList>
            <person name="Kim J."/>
            <person name="Jeong S.E."/>
            <person name="Jung H.S."/>
            <person name="Jeon C.O."/>
        </authorList>
    </citation>
    <scope>NUCLEOTIDE SEQUENCE [LARGE SCALE GENOMIC DNA]</scope>
    <source>
        <strain evidence="4 5">5J-6</strain>
    </source>
</reference>
<sequence length="225" mass="26231">MFISSRNSSWKRRTYMQDRTDPRIIRTKMLLRNALIDLIDEKGFEGTTIRDLMQKAGLNRGTFYLHYRDKYDLLEQSKEDMLNNILKIVKNIDPIQIMNYASRNEPHPIFLKLFDFFTLHAVFFKVLLGSKGDPAYPGQVKQIMEKHLYEKLSLLQSEHIPTPREYAISYLASANLGMIQHWLESGMQLSPREMALLLTRMTTFGPLQTFGLKGKDIVDQPTRVT</sequence>
<dbReference type="PRINTS" id="PR00455">
    <property type="entry name" value="HTHTETR"/>
</dbReference>
<dbReference type="InterPro" id="IPR009057">
    <property type="entry name" value="Homeodomain-like_sf"/>
</dbReference>
<dbReference type="PROSITE" id="PS50977">
    <property type="entry name" value="HTH_TETR_2"/>
    <property type="match status" value="1"/>
</dbReference>
<evidence type="ECO:0000313" key="4">
    <source>
        <dbReference type="EMBL" id="MZQ86247.1"/>
    </source>
</evidence>
<feature type="domain" description="HTH tetR-type" evidence="3">
    <location>
        <begin position="25"/>
        <end position="85"/>
    </location>
</feature>
<dbReference type="Proteomes" id="UP000481087">
    <property type="component" value="Unassembled WGS sequence"/>
</dbReference>
<dbReference type="Pfam" id="PF14278">
    <property type="entry name" value="TetR_C_8"/>
    <property type="match status" value="1"/>
</dbReference>
<proteinExistence type="predicted"/>
<keyword evidence="1 2" id="KW-0238">DNA-binding</keyword>
<dbReference type="EMBL" id="WTUZ01000039">
    <property type="protein sequence ID" value="MZQ86247.1"/>
    <property type="molecule type" value="Genomic_DNA"/>
</dbReference>
<dbReference type="PANTHER" id="PTHR43479">
    <property type="entry name" value="ACREF/ENVCD OPERON REPRESSOR-RELATED"/>
    <property type="match status" value="1"/>
</dbReference>
<comment type="caution">
    <text evidence="4">The sequence shown here is derived from an EMBL/GenBank/DDBJ whole genome shotgun (WGS) entry which is preliminary data.</text>
</comment>
<dbReference type="GO" id="GO:0003677">
    <property type="term" value="F:DNA binding"/>
    <property type="evidence" value="ECO:0007669"/>
    <property type="project" value="UniProtKB-UniRule"/>
</dbReference>
<accession>A0A6L8V7K7</accession>
<organism evidence="4 5">
    <name type="scientific">Paenibacillus silvestris</name>
    <dbReference type="NCBI Taxonomy" id="2606219"/>
    <lineage>
        <taxon>Bacteria</taxon>
        <taxon>Bacillati</taxon>
        <taxon>Bacillota</taxon>
        <taxon>Bacilli</taxon>
        <taxon>Bacillales</taxon>
        <taxon>Paenibacillaceae</taxon>
        <taxon>Paenibacillus</taxon>
    </lineage>
</organism>
<evidence type="ECO:0000313" key="5">
    <source>
        <dbReference type="Proteomes" id="UP000481087"/>
    </source>
</evidence>
<gene>
    <name evidence="4" type="ORF">GQF01_29515</name>
</gene>
<dbReference type="PANTHER" id="PTHR43479:SF23">
    <property type="entry name" value="HTH TETR-TYPE DOMAIN-CONTAINING PROTEIN"/>
    <property type="match status" value="1"/>
</dbReference>
<dbReference type="SUPFAM" id="SSF46689">
    <property type="entry name" value="Homeodomain-like"/>
    <property type="match status" value="1"/>
</dbReference>
<dbReference type="InterPro" id="IPR001647">
    <property type="entry name" value="HTH_TetR"/>
</dbReference>
<dbReference type="AlphaFoldDB" id="A0A6L8V7K7"/>
<keyword evidence="5" id="KW-1185">Reference proteome</keyword>
<dbReference type="Gene3D" id="1.10.357.10">
    <property type="entry name" value="Tetracycline Repressor, domain 2"/>
    <property type="match status" value="1"/>
</dbReference>
<feature type="DNA-binding region" description="H-T-H motif" evidence="2">
    <location>
        <begin position="48"/>
        <end position="67"/>
    </location>
</feature>
<name>A0A6L8V7K7_9BACL</name>
<protein>
    <submittedName>
        <fullName evidence="4">TetR family transcriptional regulator</fullName>
    </submittedName>
</protein>
<evidence type="ECO:0000256" key="1">
    <source>
        <dbReference type="ARBA" id="ARBA00023125"/>
    </source>
</evidence>
<evidence type="ECO:0000256" key="2">
    <source>
        <dbReference type="PROSITE-ProRule" id="PRU00335"/>
    </source>
</evidence>
<dbReference type="InterPro" id="IPR050624">
    <property type="entry name" value="HTH-type_Tx_Regulator"/>
</dbReference>